<dbReference type="EMBL" id="CVRL01000039">
    <property type="protein sequence ID" value="CRL12355.1"/>
    <property type="molecule type" value="Genomic_DNA"/>
</dbReference>
<dbReference type="Gene3D" id="3.40.50.150">
    <property type="entry name" value="Vaccinia Virus protein VP39"/>
    <property type="match status" value="1"/>
</dbReference>
<dbReference type="SUPFAM" id="SSF53335">
    <property type="entry name" value="S-adenosyl-L-methionine-dependent methyltransferases"/>
    <property type="match status" value="1"/>
</dbReference>
<dbReference type="EC" id="2.1.1.-" evidence="4"/>
<feature type="domain" description="Methyltransferase" evidence="3">
    <location>
        <begin position="46"/>
        <end position="134"/>
    </location>
</feature>
<dbReference type="GO" id="GO:0008168">
    <property type="term" value="F:methyltransferase activity"/>
    <property type="evidence" value="ECO:0007669"/>
    <property type="project" value="UniProtKB-KW"/>
</dbReference>
<dbReference type="PANTHER" id="PTHR43861:SF1">
    <property type="entry name" value="TRANS-ACONITATE 2-METHYLTRANSFERASE"/>
    <property type="match status" value="1"/>
</dbReference>
<dbReference type="InterPro" id="IPR029063">
    <property type="entry name" value="SAM-dependent_MTases_sf"/>
</dbReference>
<evidence type="ECO:0000256" key="1">
    <source>
        <dbReference type="ARBA" id="ARBA00022603"/>
    </source>
</evidence>
<dbReference type="InterPro" id="IPR041698">
    <property type="entry name" value="Methyltransf_25"/>
</dbReference>
<evidence type="ECO:0000313" key="5">
    <source>
        <dbReference type="Proteomes" id="UP000043764"/>
    </source>
</evidence>
<evidence type="ECO:0000256" key="2">
    <source>
        <dbReference type="ARBA" id="ARBA00022679"/>
    </source>
</evidence>
<reference evidence="5" key="1">
    <citation type="submission" date="2015-05" db="EMBL/GenBank/DDBJ databases">
        <authorList>
            <person name="Rodrigo-Torres Lidia"/>
            <person name="Arahal R.David."/>
        </authorList>
    </citation>
    <scope>NUCLEOTIDE SEQUENCE [LARGE SCALE GENOMIC DNA]</scope>
    <source>
        <strain evidence="5">CECT 7321</strain>
    </source>
</reference>
<dbReference type="STRING" id="481446.NIT7645_01943"/>
<dbReference type="PANTHER" id="PTHR43861">
    <property type="entry name" value="TRANS-ACONITATE 2-METHYLTRANSFERASE-RELATED"/>
    <property type="match status" value="1"/>
</dbReference>
<sequence length="199" mass="21410">MSGPDPETLQIYNTRAADYAAQNTDHLRKDPRLAAFISACRENGHVLDLGCGPGTSSAVMASAGLRPLAMDPSEKMLALAKDHAGVETRQGSFDDISGTDLFDGVWANFSLLHAPRLEFPRHLRAIRQALRSGGPFYIALKLGKGEARDAIGRLYTYYEEDELTDLLRAAGFAPTNSTTGESTGLDGSVARWISVACHG</sequence>
<keyword evidence="2 4" id="KW-0808">Transferase</keyword>
<proteinExistence type="predicted"/>
<name>A0A0H5DJ30_9RHOB</name>
<accession>A0A0H5DJ30</accession>
<protein>
    <submittedName>
        <fullName evidence="4">Cypemycin methyltransferase</fullName>
        <ecNumber evidence="4">2.1.1.-</ecNumber>
    </submittedName>
</protein>
<gene>
    <name evidence="4" type="primary">cypM</name>
    <name evidence="4" type="ORF">NIT7321_03229</name>
</gene>
<keyword evidence="5" id="KW-1185">Reference proteome</keyword>
<dbReference type="CDD" id="cd02440">
    <property type="entry name" value="AdoMet_MTases"/>
    <property type="match status" value="1"/>
</dbReference>
<organism evidence="4 5">
    <name type="scientific">Phaeobacter italicus</name>
    <dbReference type="NCBI Taxonomy" id="481446"/>
    <lineage>
        <taxon>Bacteria</taxon>
        <taxon>Pseudomonadati</taxon>
        <taxon>Pseudomonadota</taxon>
        <taxon>Alphaproteobacteria</taxon>
        <taxon>Rhodobacterales</taxon>
        <taxon>Roseobacteraceae</taxon>
        <taxon>Phaeobacter</taxon>
    </lineage>
</organism>
<dbReference type="GO" id="GO:0032259">
    <property type="term" value="P:methylation"/>
    <property type="evidence" value="ECO:0007669"/>
    <property type="project" value="UniProtKB-KW"/>
</dbReference>
<keyword evidence="1 4" id="KW-0489">Methyltransferase</keyword>
<dbReference type="AlphaFoldDB" id="A0A0H5DJ30"/>
<dbReference type="Pfam" id="PF13649">
    <property type="entry name" value="Methyltransf_25"/>
    <property type="match status" value="1"/>
</dbReference>
<evidence type="ECO:0000313" key="4">
    <source>
        <dbReference type="EMBL" id="CRL12355.1"/>
    </source>
</evidence>
<evidence type="ECO:0000259" key="3">
    <source>
        <dbReference type="Pfam" id="PF13649"/>
    </source>
</evidence>
<dbReference type="RefSeq" id="WP_050674081.1">
    <property type="nucleotide sequence ID" value="NZ_CVRL01000039.1"/>
</dbReference>
<dbReference type="Proteomes" id="UP000043764">
    <property type="component" value="Unassembled WGS sequence"/>
</dbReference>